<evidence type="ECO:0000313" key="2">
    <source>
        <dbReference type="Proteomes" id="UP000258522"/>
    </source>
</evidence>
<sequence>MPRSFDMFTDYEGNVDKVFWAFSEADYWQARLAESAVDDTRLESMRVGGESGDDGTIEVVTMQVVRSHNLPRLVTQVHQGDLHIRREETWSPITHGVATASIVGSILNAPANVSGTAVLSPIAESGGSRLKLQVTVAVRIPLIGGKLEKIIGTQLAELVKLEQRFTTMWITNNA</sequence>
<dbReference type="AlphaFoldDB" id="A0A3E1HIM8"/>
<dbReference type="InterPro" id="IPR019639">
    <property type="entry name" value="DUF2505"/>
</dbReference>
<name>A0A3E1HIM8_9MYCO</name>
<proteinExistence type="predicted"/>
<organism evidence="1 2">
    <name type="scientific">Mycobacterium uberis</name>
    <dbReference type="NCBI Taxonomy" id="2162698"/>
    <lineage>
        <taxon>Bacteria</taxon>
        <taxon>Bacillati</taxon>
        <taxon>Actinomycetota</taxon>
        <taxon>Actinomycetes</taxon>
        <taxon>Mycobacteriales</taxon>
        <taxon>Mycobacteriaceae</taxon>
        <taxon>Mycobacterium</taxon>
    </lineage>
</organism>
<gene>
    <name evidence="1" type="ORF">MUBE_05205</name>
</gene>
<accession>A0A3E1HIM8</accession>
<keyword evidence="2" id="KW-1185">Reference proteome</keyword>
<comment type="caution">
    <text evidence="1">The sequence shown here is derived from an EMBL/GenBank/DDBJ whole genome shotgun (WGS) entry which is preliminary data.</text>
</comment>
<dbReference type="OrthoDB" id="5178774at2"/>
<evidence type="ECO:0000313" key="1">
    <source>
        <dbReference type="EMBL" id="RFD26323.1"/>
    </source>
</evidence>
<dbReference type="RefSeq" id="WP_116539736.1">
    <property type="nucleotide sequence ID" value="NZ_QAYL01000006.1"/>
</dbReference>
<reference evidence="1 2" key="1">
    <citation type="submission" date="2018-07" db="EMBL/GenBank/DDBJ databases">
        <title>Whole genome sequence of Mycobacterium uberis.</title>
        <authorList>
            <person name="Benjak A."/>
        </authorList>
    </citation>
    <scope>NUCLEOTIDE SEQUENCE [LARGE SCALE GENOMIC DNA]</scope>
    <source>
        <strain evidence="1 2">Jura</strain>
    </source>
</reference>
<dbReference type="EMBL" id="QAYL01000006">
    <property type="protein sequence ID" value="RFD26323.1"/>
    <property type="molecule type" value="Genomic_DNA"/>
</dbReference>
<dbReference type="Proteomes" id="UP000258522">
    <property type="component" value="Unassembled WGS sequence"/>
</dbReference>
<dbReference type="Pfam" id="PF10698">
    <property type="entry name" value="DUF2505"/>
    <property type="match status" value="1"/>
</dbReference>
<protein>
    <submittedName>
        <fullName evidence="1">DUF2505 domain-containing protein</fullName>
    </submittedName>
</protein>